<dbReference type="GO" id="GO:0045296">
    <property type="term" value="F:cadherin binding"/>
    <property type="evidence" value="ECO:0007669"/>
    <property type="project" value="TreeGrafter"/>
</dbReference>
<dbReference type="Pfam" id="PF25343">
    <property type="entry name" value="PH_UBFD1_C"/>
    <property type="match status" value="1"/>
</dbReference>
<dbReference type="InterPro" id="IPR039120">
    <property type="entry name" value="UBFD1"/>
</dbReference>
<dbReference type="STRING" id="400682.A0A1X7U926"/>
<dbReference type="InterPro" id="IPR000626">
    <property type="entry name" value="Ubiquitin-like_dom"/>
</dbReference>
<dbReference type="Gene3D" id="3.10.20.90">
    <property type="entry name" value="Phosphatidylinositol 3-kinase Catalytic Subunit, Chain A, domain 1"/>
    <property type="match status" value="1"/>
</dbReference>
<protein>
    <recommendedName>
        <fullName evidence="2">Ubiquitin-like domain-containing protein</fullName>
    </recommendedName>
</protein>
<dbReference type="InterPro" id="IPR029071">
    <property type="entry name" value="Ubiquitin-like_domsf"/>
</dbReference>
<dbReference type="Pfam" id="PF00240">
    <property type="entry name" value="ubiquitin"/>
    <property type="match status" value="1"/>
</dbReference>
<dbReference type="InParanoid" id="A0A1X7U926"/>
<gene>
    <name evidence="3" type="primary">100636039</name>
</gene>
<dbReference type="AlphaFoldDB" id="A0A1X7U926"/>
<dbReference type="OMA" id="SRYFVYW"/>
<feature type="domain" description="Ubiquitin-like" evidence="2">
    <location>
        <begin position="21"/>
        <end position="88"/>
    </location>
</feature>
<dbReference type="EnsemblMetazoa" id="Aqu2.1.23961_001">
    <property type="protein sequence ID" value="Aqu2.1.23961_001"/>
    <property type="gene ID" value="Aqu2.1.23961"/>
</dbReference>
<proteinExistence type="predicted"/>
<evidence type="ECO:0000259" key="2">
    <source>
        <dbReference type="PROSITE" id="PS50053"/>
    </source>
</evidence>
<dbReference type="PROSITE" id="PS50053">
    <property type="entry name" value="UBIQUITIN_2"/>
    <property type="match status" value="1"/>
</dbReference>
<dbReference type="PANTHER" id="PTHR16470">
    <property type="entry name" value="UBIQUITIN DOMAIN-CONTAINING PROTEIN UBFD1"/>
    <property type="match status" value="1"/>
</dbReference>
<dbReference type="CDD" id="cd17047">
    <property type="entry name" value="Ubl_UBFD1"/>
    <property type="match status" value="1"/>
</dbReference>
<reference evidence="3" key="2">
    <citation type="submission" date="2017-05" db="UniProtKB">
        <authorList>
            <consortium name="EnsemblMetazoa"/>
        </authorList>
    </citation>
    <scope>IDENTIFICATION</scope>
</reference>
<dbReference type="SMART" id="SM00213">
    <property type="entry name" value="UBQ"/>
    <property type="match status" value="1"/>
</dbReference>
<dbReference type="eggNOG" id="KOG1872">
    <property type="taxonomic scope" value="Eukaryota"/>
</dbReference>
<evidence type="ECO:0000313" key="4">
    <source>
        <dbReference type="Proteomes" id="UP000007879"/>
    </source>
</evidence>
<feature type="region of interest" description="Disordered" evidence="1">
    <location>
        <begin position="103"/>
        <end position="148"/>
    </location>
</feature>
<keyword evidence="4" id="KW-1185">Reference proteome</keyword>
<organism evidence="3">
    <name type="scientific">Amphimedon queenslandica</name>
    <name type="common">Sponge</name>
    <dbReference type="NCBI Taxonomy" id="400682"/>
    <lineage>
        <taxon>Eukaryota</taxon>
        <taxon>Metazoa</taxon>
        <taxon>Porifera</taxon>
        <taxon>Demospongiae</taxon>
        <taxon>Heteroscleromorpha</taxon>
        <taxon>Haplosclerida</taxon>
        <taxon>Niphatidae</taxon>
        <taxon>Amphimedon</taxon>
    </lineage>
</organism>
<dbReference type="PANTHER" id="PTHR16470:SF0">
    <property type="entry name" value="UBIQUITIN DOMAIN-CONTAINING PROTEIN UBFD1"/>
    <property type="match status" value="1"/>
</dbReference>
<dbReference type="GO" id="GO:0003723">
    <property type="term" value="F:RNA binding"/>
    <property type="evidence" value="ECO:0007669"/>
    <property type="project" value="TreeGrafter"/>
</dbReference>
<name>A0A1X7U926_AMPQE</name>
<dbReference type="SUPFAM" id="SSF54236">
    <property type="entry name" value="Ubiquitin-like"/>
    <property type="match status" value="1"/>
</dbReference>
<accession>A0A1X7U926</accession>
<evidence type="ECO:0000256" key="1">
    <source>
        <dbReference type="SAM" id="MobiDB-lite"/>
    </source>
</evidence>
<dbReference type="OrthoDB" id="267397at2759"/>
<reference evidence="4" key="1">
    <citation type="journal article" date="2010" name="Nature">
        <title>The Amphimedon queenslandica genome and the evolution of animal complexity.</title>
        <authorList>
            <person name="Srivastava M."/>
            <person name="Simakov O."/>
            <person name="Chapman J."/>
            <person name="Fahey B."/>
            <person name="Gauthier M.E."/>
            <person name="Mitros T."/>
            <person name="Richards G.S."/>
            <person name="Conaco C."/>
            <person name="Dacre M."/>
            <person name="Hellsten U."/>
            <person name="Larroux C."/>
            <person name="Putnam N.H."/>
            <person name="Stanke M."/>
            <person name="Adamska M."/>
            <person name="Darling A."/>
            <person name="Degnan S.M."/>
            <person name="Oakley T.H."/>
            <person name="Plachetzki D.C."/>
            <person name="Zhai Y."/>
            <person name="Adamski M."/>
            <person name="Calcino A."/>
            <person name="Cummins S.F."/>
            <person name="Goodstein D.M."/>
            <person name="Harris C."/>
            <person name="Jackson D.J."/>
            <person name="Leys S.P."/>
            <person name="Shu S."/>
            <person name="Woodcroft B.J."/>
            <person name="Vervoort M."/>
            <person name="Kosik K.S."/>
            <person name="Manning G."/>
            <person name="Degnan B.M."/>
            <person name="Rokhsar D.S."/>
        </authorList>
    </citation>
    <scope>NUCLEOTIDE SEQUENCE [LARGE SCALE GENOMIC DNA]</scope>
</reference>
<feature type="compositionally biased region" description="Basic and acidic residues" evidence="1">
    <location>
        <begin position="115"/>
        <end position="138"/>
    </location>
</feature>
<sequence length="246" mass="27358">MAEARNGDEGEAGGESTNGAISFRAVWKKEVYNIDFSENKTIGALKTHLHSLTGIPPGMMKLMYKGNLKDVSTLKEAKIVPGIKIMVIGSTITDVIAVSPPDPAELKQSASEETDSVKESLSEQTQHKKILDKGKPDDVYPGIKHSNDPLPPSPISGLCNKYGAKVRLHFKLELEQLWIGTKERTDKVPLGSIRKVISEPIKGQEEYHIMALQLGPTENSRYWLYWVPAQFVEAIKDVILGKWQYF</sequence>
<dbReference type="KEGG" id="aqu:100636039"/>
<evidence type="ECO:0000313" key="3">
    <source>
        <dbReference type="EnsemblMetazoa" id="Aqu2.1.23961_001"/>
    </source>
</evidence>
<dbReference type="Proteomes" id="UP000007879">
    <property type="component" value="Unassembled WGS sequence"/>
</dbReference>
<dbReference type="InterPro" id="IPR057455">
    <property type="entry name" value="UBFD1_C"/>
</dbReference>
<dbReference type="EnsemblMetazoa" id="XM_003388658.3">
    <property type="protein sequence ID" value="XP_003388706.1"/>
    <property type="gene ID" value="LOC100636039"/>
</dbReference>